<organism evidence="1">
    <name type="scientific">gut metagenome</name>
    <dbReference type="NCBI Taxonomy" id="749906"/>
    <lineage>
        <taxon>unclassified sequences</taxon>
        <taxon>metagenomes</taxon>
        <taxon>organismal metagenomes</taxon>
    </lineage>
</organism>
<evidence type="ECO:0000313" key="1">
    <source>
        <dbReference type="EMBL" id="EJW99406.1"/>
    </source>
</evidence>
<comment type="caution">
    <text evidence="1">The sequence shown here is derived from an EMBL/GenBank/DDBJ whole genome shotgun (WGS) entry which is preliminary data.</text>
</comment>
<reference evidence="1" key="1">
    <citation type="journal article" date="2012" name="PLoS ONE">
        <title>Gene sets for utilization of primary and secondary nutrition supplies in the distal gut of endangered iberian lynx.</title>
        <authorList>
            <person name="Alcaide M."/>
            <person name="Messina E."/>
            <person name="Richter M."/>
            <person name="Bargiela R."/>
            <person name="Peplies J."/>
            <person name="Huws S.A."/>
            <person name="Newbold C.J."/>
            <person name="Golyshin P.N."/>
            <person name="Simon M.A."/>
            <person name="Lopez G."/>
            <person name="Yakimov M.M."/>
            <person name="Ferrer M."/>
        </authorList>
    </citation>
    <scope>NUCLEOTIDE SEQUENCE</scope>
</reference>
<protein>
    <submittedName>
        <fullName evidence="1">Uncharacterized protein</fullName>
    </submittedName>
</protein>
<sequence>MNGTIGSLGFAIIGTCNHGTDDTFKVSLEHEDHIAIS</sequence>
<proteinExistence type="predicted"/>
<dbReference type="AlphaFoldDB" id="J9FWP4"/>
<accession>J9FWP4</accession>
<dbReference type="EMBL" id="AMCI01003819">
    <property type="protein sequence ID" value="EJW99406.1"/>
    <property type="molecule type" value="Genomic_DNA"/>
</dbReference>
<name>J9FWP4_9ZZZZ</name>
<gene>
    <name evidence="1" type="ORF">EVA_12492</name>
</gene>